<evidence type="ECO:0000259" key="12">
    <source>
        <dbReference type="PROSITE" id="PS50893"/>
    </source>
</evidence>
<dbReference type="InterPro" id="IPR036640">
    <property type="entry name" value="ABC1_TM_sf"/>
</dbReference>
<dbReference type="SMART" id="SM00382">
    <property type="entry name" value="AAA"/>
    <property type="match status" value="1"/>
</dbReference>
<dbReference type="SMART" id="SM00220">
    <property type="entry name" value="S_TKc"/>
    <property type="match status" value="1"/>
</dbReference>
<feature type="transmembrane region" description="Helical" evidence="10">
    <location>
        <begin position="79"/>
        <end position="99"/>
    </location>
</feature>
<keyword evidence="3" id="KW-0813">Transport</keyword>
<dbReference type="Gene3D" id="1.10.510.10">
    <property type="entry name" value="Transferase(Phosphotransferase) domain 1"/>
    <property type="match status" value="1"/>
</dbReference>
<keyword evidence="15" id="KW-1185">Reference proteome</keyword>
<protein>
    <submittedName>
        <fullName evidence="14">Uncharacterized protein</fullName>
    </submittedName>
</protein>
<keyword evidence="6" id="KW-0067">ATP-binding</keyword>
<dbReference type="InterPro" id="IPR003593">
    <property type="entry name" value="AAA+_ATPase"/>
</dbReference>
<dbReference type="OrthoDB" id="6500128at2759"/>
<feature type="domain" description="Protein kinase" evidence="11">
    <location>
        <begin position="314"/>
        <end position="613"/>
    </location>
</feature>
<feature type="compositionally biased region" description="Acidic residues" evidence="9">
    <location>
        <begin position="508"/>
        <end position="520"/>
    </location>
</feature>
<dbReference type="CDD" id="cd03250">
    <property type="entry name" value="ABCC_MRP_domain1"/>
    <property type="match status" value="1"/>
</dbReference>
<keyword evidence="7 10" id="KW-1133">Transmembrane helix</keyword>
<dbReference type="InterPro" id="IPR000719">
    <property type="entry name" value="Prot_kinase_dom"/>
</dbReference>
<feature type="non-terminal residue" evidence="14">
    <location>
        <position position="978"/>
    </location>
</feature>
<evidence type="ECO:0000256" key="2">
    <source>
        <dbReference type="ARBA" id="ARBA00009726"/>
    </source>
</evidence>
<dbReference type="AlphaFoldDB" id="A0A9K3CU02"/>
<comment type="similarity">
    <text evidence="2">Belongs to the ABC transporter superfamily. ABCC family. Conjugate transporter (TC 3.A.1.208) subfamily.</text>
</comment>
<dbReference type="InterPro" id="IPR003439">
    <property type="entry name" value="ABC_transporter-like_ATP-bd"/>
</dbReference>
<evidence type="ECO:0000256" key="9">
    <source>
        <dbReference type="SAM" id="MobiDB-lite"/>
    </source>
</evidence>
<comment type="caution">
    <text evidence="14">The sequence shown here is derived from an EMBL/GenBank/DDBJ whole genome shotgun (WGS) entry which is preliminary data.</text>
</comment>
<feature type="domain" description="ABC transporter" evidence="12">
    <location>
        <begin position="259"/>
        <end position="489"/>
    </location>
</feature>
<keyword evidence="8 10" id="KW-0472">Membrane</keyword>
<evidence type="ECO:0000256" key="3">
    <source>
        <dbReference type="ARBA" id="ARBA00022448"/>
    </source>
</evidence>
<comment type="subcellular location">
    <subcellularLocation>
        <location evidence="1">Membrane</location>
        <topology evidence="1">Multi-pass membrane protein</topology>
    </subcellularLocation>
</comment>
<feature type="compositionally biased region" description="Acidic residues" evidence="9">
    <location>
        <begin position="217"/>
        <end position="228"/>
    </location>
</feature>
<dbReference type="GO" id="GO:0016020">
    <property type="term" value="C:membrane"/>
    <property type="evidence" value="ECO:0007669"/>
    <property type="project" value="UniProtKB-SubCell"/>
</dbReference>
<accession>A0A9K3CU02</accession>
<dbReference type="GO" id="GO:0016887">
    <property type="term" value="F:ATP hydrolysis activity"/>
    <property type="evidence" value="ECO:0007669"/>
    <property type="project" value="InterPro"/>
</dbReference>
<evidence type="ECO:0000256" key="4">
    <source>
        <dbReference type="ARBA" id="ARBA00022692"/>
    </source>
</evidence>
<gene>
    <name evidence="14" type="ORF">KIPB_003794</name>
</gene>
<evidence type="ECO:0000259" key="11">
    <source>
        <dbReference type="PROSITE" id="PS50011"/>
    </source>
</evidence>
<dbReference type="SUPFAM" id="SSF90123">
    <property type="entry name" value="ABC transporter transmembrane region"/>
    <property type="match status" value="1"/>
</dbReference>
<dbReference type="Gene3D" id="1.20.1560.10">
    <property type="entry name" value="ABC transporter type 1, transmembrane domain"/>
    <property type="match status" value="1"/>
</dbReference>
<evidence type="ECO:0000256" key="8">
    <source>
        <dbReference type="ARBA" id="ARBA00023136"/>
    </source>
</evidence>
<evidence type="ECO:0000256" key="5">
    <source>
        <dbReference type="ARBA" id="ARBA00022741"/>
    </source>
</evidence>
<dbReference type="GO" id="GO:0005524">
    <property type="term" value="F:ATP binding"/>
    <property type="evidence" value="ECO:0007669"/>
    <property type="project" value="UniProtKB-KW"/>
</dbReference>
<evidence type="ECO:0000259" key="13">
    <source>
        <dbReference type="PROSITE" id="PS50929"/>
    </source>
</evidence>
<dbReference type="Pfam" id="PF00005">
    <property type="entry name" value="ABC_tran"/>
    <property type="match status" value="1"/>
</dbReference>
<dbReference type="InterPro" id="IPR032675">
    <property type="entry name" value="LRR_dom_sf"/>
</dbReference>
<evidence type="ECO:0000256" key="7">
    <source>
        <dbReference type="ARBA" id="ARBA00022989"/>
    </source>
</evidence>
<evidence type="ECO:0000256" key="10">
    <source>
        <dbReference type="SAM" id="Phobius"/>
    </source>
</evidence>
<dbReference type="GO" id="GO:0140359">
    <property type="term" value="F:ABC-type transporter activity"/>
    <property type="evidence" value="ECO:0007669"/>
    <property type="project" value="InterPro"/>
</dbReference>
<evidence type="ECO:0000313" key="14">
    <source>
        <dbReference type="EMBL" id="GIQ82626.1"/>
    </source>
</evidence>
<dbReference type="FunFam" id="3.40.50.300:FF:000997">
    <property type="entry name" value="Multidrug resistance-associated protein 1"/>
    <property type="match status" value="1"/>
</dbReference>
<dbReference type="InterPro" id="IPR011009">
    <property type="entry name" value="Kinase-like_dom_sf"/>
</dbReference>
<feature type="compositionally biased region" description="Basic residues" evidence="9">
    <location>
        <begin position="717"/>
        <end position="728"/>
    </location>
</feature>
<sequence>IKLVKLYGEEEFFRARVAEERNTELKQVKAVTRYSMIFSVWMNQVSPLVALVTFGYYVWKGNELEADVVYQTITVLSYLKIFFMMVPVMVSALLTAAVATKRLDCFLSLPEPQAPVLMAPVSHLSTIPSEPVSTTDADGDDEVAVSLVGSFTWGLAKDQDIPTSLSPVEAAKAKALVAANKGIARLEAKKAKLLAAAAKSDPKGEREAVVEAVPETPAEEEKEPETVEIDAAPAAEGEEEEEDVVLTPLQKVDKELQKLRAKAIASAPPPPPEDLPACLLGLEMGIRKGALVVVGGTVGGGKTSLLNAMMGELRPATEDAGVLVHGSVAYCPQSAWIMNETIKNNILFGKPFDADRYAATIEMCALGPDLDLCPAGDRTEIGERGVTLSGGQKQRIALARAVYSDSDVYLLDDPLSAVDAHVGRVLFNQAIAHLMESGKTVVLVTHQTQYFVSPLVSAMVWVDKGAVVYQGDVEGFRSTPFGDQLPSADSYSTETSAVPSAEASVVAEEGEDAEDAEEDKEGAMPLTRKYQGDAYDEKTDIWSMGCVLYELVSGRHPFKADNMAALTHLLETASFPPLLVKKHGPLVPLIHSMLRADPEERPSASTLLASPVFRGVAPCIGSALDRARALVRQKQDIESQLSALHVRLGNVLADLSMVSTAPDADEEVAALVQQHVTSQHQGSETGPGSTSCTSIFSDDSGSFSKSPQRSPRDPHNHNPRTHRLRVPRVRGSPRAVPRAEVPMPKDYSSPGGPSKAMVLAVHECASQRGVLNLSGLMLTDADLTYLIAHIDRLGVLVTVRMGTLQSDTGASLVSEFFRSLPHPEAVRKYDDSGVMHSKTQEIDCLMGILELLPNLQSLKLADKPLAAIDGAPEALFRCMDGRASLQTLKLVRCGLGTAVQECAEYVWRMARNPPTLPSLKKLVLTHNDFCDAHVDVLKTLAAHYPTLTSLNLAHNSFSPEGQAHFADMKCVRMGTQKG</sequence>
<dbReference type="SUPFAM" id="SSF52047">
    <property type="entry name" value="RNI-like"/>
    <property type="match status" value="1"/>
</dbReference>
<dbReference type="PANTHER" id="PTHR24223">
    <property type="entry name" value="ATP-BINDING CASSETTE SUB-FAMILY C"/>
    <property type="match status" value="1"/>
</dbReference>
<keyword evidence="5" id="KW-0547">Nucleotide-binding</keyword>
<evidence type="ECO:0000256" key="6">
    <source>
        <dbReference type="ARBA" id="ARBA00022840"/>
    </source>
</evidence>
<organism evidence="14 15">
    <name type="scientific">Kipferlia bialata</name>
    <dbReference type="NCBI Taxonomy" id="797122"/>
    <lineage>
        <taxon>Eukaryota</taxon>
        <taxon>Metamonada</taxon>
        <taxon>Carpediemonas-like organisms</taxon>
        <taxon>Kipferlia</taxon>
    </lineage>
</organism>
<dbReference type="PANTHER" id="PTHR24223:SF456">
    <property type="entry name" value="MULTIDRUG RESISTANCE-ASSOCIATED PROTEIN LETHAL(2)03659"/>
    <property type="match status" value="1"/>
</dbReference>
<dbReference type="EMBL" id="BDIP01000759">
    <property type="protein sequence ID" value="GIQ82626.1"/>
    <property type="molecule type" value="Genomic_DNA"/>
</dbReference>
<dbReference type="SUPFAM" id="SSF56112">
    <property type="entry name" value="Protein kinase-like (PK-like)"/>
    <property type="match status" value="1"/>
</dbReference>
<dbReference type="InterPro" id="IPR050173">
    <property type="entry name" value="ABC_transporter_C-like"/>
</dbReference>
<dbReference type="PROSITE" id="PS50929">
    <property type="entry name" value="ABC_TM1F"/>
    <property type="match status" value="1"/>
</dbReference>
<dbReference type="PROSITE" id="PS50893">
    <property type="entry name" value="ABC_TRANSPORTER_2"/>
    <property type="match status" value="1"/>
</dbReference>
<dbReference type="InterPro" id="IPR017871">
    <property type="entry name" value="ABC_transporter-like_CS"/>
</dbReference>
<dbReference type="Proteomes" id="UP000265618">
    <property type="component" value="Unassembled WGS sequence"/>
</dbReference>
<dbReference type="Gene3D" id="3.80.10.10">
    <property type="entry name" value="Ribonuclease Inhibitor"/>
    <property type="match status" value="1"/>
</dbReference>
<feature type="domain" description="ABC transmembrane type-1" evidence="13">
    <location>
        <begin position="1"/>
        <end position="95"/>
    </location>
</feature>
<dbReference type="PROSITE" id="PS00211">
    <property type="entry name" value="ABC_TRANSPORTER_1"/>
    <property type="match status" value="1"/>
</dbReference>
<feature type="compositionally biased region" description="Polar residues" evidence="9">
    <location>
        <begin position="676"/>
        <end position="709"/>
    </location>
</feature>
<evidence type="ECO:0000256" key="1">
    <source>
        <dbReference type="ARBA" id="ARBA00004141"/>
    </source>
</evidence>
<reference evidence="14 15" key="1">
    <citation type="journal article" date="2018" name="PLoS ONE">
        <title>The draft genome of Kipferlia bialata reveals reductive genome evolution in fornicate parasites.</title>
        <authorList>
            <person name="Tanifuji G."/>
            <person name="Takabayashi S."/>
            <person name="Kume K."/>
            <person name="Takagi M."/>
            <person name="Nakayama T."/>
            <person name="Kamikawa R."/>
            <person name="Inagaki Y."/>
            <person name="Hashimoto T."/>
        </authorList>
    </citation>
    <scope>NUCLEOTIDE SEQUENCE [LARGE SCALE GENOMIC DNA]</scope>
    <source>
        <strain evidence="14">NY0173</strain>
    </source>
</reference>
<feature type="region of interest" description="Disordered" evidence="9">
    <location>
        <begin position="203"/>
        <end position="228"/>
    </location>
</feature>
<evidence type="ECO:0000313" key="15">
    <source>
        <dbReference type="Proteomes" id="UP000265618"/>
    </source>
</evidence>
<dbReference type="GO" id="GO:0004672">
    <property type="term" value="F:protein kinase activity"/>
    <property type="evidence" value="ECO:0007669"/>
    <property type="project" value="InterPro"/>
</dbReference>
<dbReference type="Pfam" id="PF00069">
    <property type="entry name" value="Pkinase"/>
    <property type="match status" value="1"/>
</dbReference>
<feature type="compositionally biased region" description="Low complexity" evidence="9">
    <location>
        <begin position="494"/>
        <end position="507"/>
    </location>
</feature>
<feature type="transmembrane region" description="Helical" evidence="10">
    <location>
        <begin position="36"/>
        <end position="59"/>
    </location>
</feature>
<dbReference type="SUPFAM" id="SSF52540">
    <property type="entry name" value="P-loop containing nucleoside triphosphate hydrolases"/>
    <property type="match status" value="1"/>
</dbReference>
<keyword evidence="4 10" id="KW-0812">Transmembrane</keyword>
<dbReference type="Gene3D" id="3.40.50.300">
    <property type="entry name" value="P-loop containing nucleotide triphosphate hydrolases"/>
    <property type="match status" value="1"/>
</dbReference>
<feature type="region of interest" description="Disordered" evidence="9">
    <location>
        <begin position="676"/>
        <end position="751"/>
    </location>
</feature>
<feature type="region of interest" description="Disordered" evidence="9">
    <location>
        <begin position="485"/>
        <end position="522"/>
    </location>
</feature>
<dbReference type="InterPro" id="IPR027417">
    <property type="entry name" value="P-loop_NTPase"/>
</dbReference>
<proteinExistence type="inferred from homology"/>
<name>A0A9K3CU02_9EUKA</name>
<dbReference type="PROSITE" id="PS50011">
    <property type="entry name" value="PROTEIN_KINASE_DOM"/>
    <property type="match status" value="1"/>
</dbReference>
<dbReference type="InterPro" id="IPR011527">
    <property type="entry name" value="ABC1_TM_dom"/>
</dbReference>